<dbReference type="SFLD" id="SFLDG00002">
    <property type="entry name" value="C1.7:_P-type_atpase_like"/>
    <property type="match status" value="1"/>
</dbReference>
<accession>A0AAU9IVG7</accession>
<dbReference type="InterPro" id="IPR004014">
    <property type="entry name" value="ATPase_P-typ_cation-transptr_N"/>
</dbReference>
<evidence type="ECO:0000256" key="15">
    <source>
        <dbReference type="ARBA" id="ARBA00048694"/>
    </source>
</evidence>
<dbReference type="InterPro" id="IPR008250">
    <property type="entry name" value="ATPase_P-typ_transduc_dom_A_sf"/>
</dbReference>
<sequence>MSEEQPLFSADFDITTEQLNQFFDIHEIREGASIIKLKTYGGISSLCNSLKTNDKEGLSHVTKQELKDRKKFFGNNKAEVPPTTSLLEIVFEALQDFTIQLLLVAALVSLVLGVLEDPNEGWYEGVSIMVAVLIVVSVSSVQDYLKELQFRKLNSEVKRLKITVIRNGNTEEVFTDKLVVGDLVLLKPGDIAPADGILSRSYGILADESTMTGESKLVKKGDNDPFIISSSIITEGTGEMIVCAVGKNSLMGRNQKLFKNEVLDEQTPLQIKLEKVAKHIGIAGAIASVLIFIFLSIFTVEEAIVDGTWSSDSTSAIISAFIIAITILVVAIPEGLPLAVTLSLAFSMRKMKDENIFVKHLSACETMGGCQELLIDKTGTITKNEMKVVKFRIGGKNVSSKNSKIDENLGMIIANSIARNTTADVHMEDDKLIKTGNRTECAMLMFLKECGYEYHNYRDLDTQAMQLPFSSDSKMMTTLHVDAQENGFLYVKGAPERVIEKCAFYYKEDGIQGELTTEIIESINATIEKWSQKMRRTLALAYKSGTLEALNLGSKPTKEELDASLNGMILIGIIGIEDPIRDEAASALSQLKETGVTVRMITGDCKDIAARIGKQCYLLSPDSEVNKNTVLLGRDFSVKVGGIKVDEDDEKTTYKVGNEEEFKLIAEDLKILARCSPQDKLLITIGMRNLDRVVAVTGDGTNDAPALQRADIGIAMMTATPLAKESADIILLDDNIQNLVIAVKWGRNIFENIRRFLQFQLTVNIVALFLCLLGAVSVASSPLSAVQMLWVNLVMDSLAALALSTQDPDKRVLESHPYGKSEYIISKEMIFSIIVQSTYQIIVLTLVLFLTPTLLGIENGWDDGALHYTIFFNVFVMMQLFNQISCRKIRKDDWNIFDGIGSNWLFGVIIGLEFVMQILFVQFGGSFMNTEELTPITHLCCIAIGISVIPVALFTKFLITKTL</sequence>
<feature type="transmembrane region" description="Helical" evidence="16">
    <location>
        <begin position="320"/>
        <end position="346"/>
    </location>
</feature>
<evidence type="ECO:0000256" key="5">
    <source>
        <dbReference type="ARBA" id="ARBA00022692"/>
    </source>
</evidence>
<evidence type="ECO:0000256" key="12">
    <source>
        <dbReference type="ARBA" id="ARBA00022989"/>
    </source>
</evidence>
<evidence type="ECO:0000256" key="9">
    <source>
        <dbReference type="ARBA" id="ARBA00022840"/>
    </source>
</evidence>
<keyword evidence="19" id="KW-1185">Reference proteome</keyword>
<dbReference type="GO" id="GO:0016887">
    <property type="term" value="F:ATP hydrolysis activity"/>
    <property type="evidence" value="ECO:0007669"/>
    <property type="project" value="InterPro"/>
</dbReference>
<feature type="transmembrane region" description="Helical" evidence="16">
    <location>
        <begin position="756"/>
        <end position="779"/>
    </location>
</feature>
<dbReference type="NCBIfam" id="TIGR01494">
    <property type="entry name" value="ATPase_P-type"/>
    <property type="match status" value="2"/>
</dbReference>
<keyword evidence="14 16" id="KW-0472">Membrane</keyword>
<evidence type="ECO:0000256" key="7">
    <source>
        <dbReference type="ARBA" id="ARBA00022741"/>
    </source>
</evidence>
<dbReference type="GO" id="GO:0012505">
    <property type="term" value="C:endomembrane system"/>
    <property type="evidence" value="ECO:0007669"/>
    <property type="project" value="UniProtKB-SubCell"/>
</dbReference>
<dbReference type="InterPro" id="IPR036412">
    <property type="entry name" value="HAD-like_sf"/>
</dbReference>
<keyword evidence="4" id="KW-0109">Calcium transport</keyword>
<keyword evidence="6" id="KW-0479">Metal-binding</keyword>
<proteinExistence type="predicted"/>
<evidence type="ECO:0000313" key="18">
    <source>
        <dbReference type="EMBL" id="CAG9315255.1"/>
    </source>
</evidence>
<keyword evidence="3" id="KW-0813">Transport</keyword>
<dbReference type="GO" id="GO:0005886">
    <property type="term" value="C:plasma membrane"/>
    <property type="evidence" value="ECO:0007669"/>
    <property type="project" value="TreeGrafter"/>
</dbReference>
<dbReference type="InterPro" id="IPR059000">
    <property type="entry name" value="ATPase_P-type_domA"/>
</dbReference>
<evidence type="ECO:0000256" key="3">
    <source>
        <dbReference type="ARBA" id="ARBA00022448"/>
    </source>
</evidence>
<feature type="transmembrane region" description="Helical" evidence="16">
    <location>
        <begin position="280"/>
        <end position="300"/>
    </location>
</feature>
<dbReference type="FunFam" id="1.20.1110.10:FF:000039">
    <property type="entry name" value="Calcium-transporting ATPase"/>
    <property type="match status" value="1"/>
</dbReference>
<dbReference type="Pfam" id="PF13246">
    <property type="entry name" value="Cation_ATPase"/>
    <property type="match status" value="1"/>
</dbReference>
<dbReference type="PANTHER" id="PTHR24093:SF369">
    <property type="entry name" value="CALCIUM-TRANSPORTING ATPASE"/>
    <property type="match status" value="1"/>
</dbReference>
<dbReference type="GO" id="GO:0005388">
    <property type="term" value="F:P-type calcium transporter activity"/>
    <property type="evidence" value="ECO:0007669"/>
    <property type="project" value="UniProtKB-EC"/>
</dbReference>
<feature type="transmembrane region" description="Helical" evidence="16">
    <location>
        <begin position="903"/>
        <end position="924"/>
    </location>
</feature>
<dbReference type="PRINTS" id="PR00119">
    <property type="entry name" value="CATATPASE"/>
</dbReference>
<dbReference type="InterPro" id="IPR006068">
    <property type="entry name" value="ATPase_P-typ_cation-transptr_C"/>
</dbReference>
<feature type="domain" description="Cation-transporting P-type ATPase N-terminal" evidence="17">
    <location>
        <begin position="39"/>
        <end position="114"/>
    </location>
</feature>
<dbReference type="SFLD" id="SFLDS00003">
    <property type="entry name" value="Haloacid_Dehalogenase"/>
    <property type="match status" value="1"/>
</dbReference>
<dbReference type="Pfam" id="PF00690">
    <property type="entry name" value="Cation_ATPase_N"/>
    <property type="match status" value="1"/>
</dbReference>
<feature type="transmembrane region" description="Helical" evidence="16">
    <location>
        <begin position="865"/>
        <end position="882"/>
    </location>
</feature>
<gene>
    <name evidence="18" type="ORF">BSTOLATCC_MIC13029</name>
</gene>
<protein>
    <recommendedName>
        <fullName evidence="2">P-type Ca(2+) transporter</fullName>
        <ecNumber evidence="2">7.2.2.10</ecNumber>
    </recommendedName>
</protein>
<dbReference type="Proteomes" id="UP001162131">
    <property type="component" value="Unassembled WGS sequence"/>
</dbReference>
<evidence type="ECO:0000256" key="13">
    <source>
        <dbReference type="ARBA" id="ARBA00023065"/>
    </source>
</evidence>
<keyword evidence="10" id="KW-0460">Magnesium</keyword>
<dbReference type="EMBL" id="CAJZBQ010000013">
    <property type="protein sequence ID" value="CAG9315255.1"/>
    <property type="molecule type" value="Genomic_DNA"/>
</dbReference>
<dbReference type="PANTHER" id="PTHR24093">
    <property type="entry name" value="CATION TRANSPORTING ATPASE"/>
    <property type="match status" value="1"/>
</dbReference>
<evidence type="ECO:0000256" key="11">
    <source>
        <dbReference type="ARBA" id="ARBA00022967"/>
    </source>
</evidence>
<dbReference type="SUPFAM" id="SSF81653">
    <property type="entry name" value="Calcium ATPase, transduction domain A"/>
    <property type="match status" value="1"/>
</dbReference>
<evidence type="ECO:0000256" key="10">
    <source>
        <dbReference type="ARBA" id="ARBA00022842"/>
    </source>
</evidence>
<dbReference type="SUPFAM" id="SSF81665">
    <property type="entry name" value="Calcium ATPase, transmembrane domain M"/>
    <property type="match status" value="1"/>
</dbReference>
<dbReference type="Pfam" id="PF00689">
    <property type="entry name" value="Cation_ATPase_C"/>
    <property type="match status" value="1"/>
</dbReference>
<comment type="catalytic activity">
    <reaction evidence="15">
        <text>Ca(2+)(in) + ATP + H2O = Ca(2+)(out) + ADP + phosphate + H(+)</text>
        <dbReference type="Rhea" id="RHEA:18105"/>
        <dbReference type="ChEBI" id="CHEBI:15377"/>
        <dbReference type="ChEBI" id="CHEBI:15378"/>
        <dbReference type="ChEBI" id="CHEBI:29108"/>
        <dbReference type="ChEBI" id="CHEBI:30616"/>
        <dbReference type="ChEBI" id="CHEBI:43474"/>
        <dbReference type="ChEBI" id="CHEBI:456216"/>
        <dbReference type="EC" id="7.2.2.10"/>
    </reaction>
</comment>
<dbReference type="SFLD" id="SFLDF00027">
    <property type="entry name" value="p-type_atpase"/>
    <property type="match status" value="1"/>
</dbReference>
<dbReference type="InterPro" id="IPR023299">
    <property type="entry name" value="ATPase_P-typ_cyto_dom_N"/>
</dbReference>
<organism evidence="18 19">
    <name type="scientific">Blepharisma stoltei</name>
    <dbReference type="NCBI Taxonomy" id="1481888"/>
    <lineage>
        <taxon>Eukaryota</taxon>
        <taxon>Sar</taxon>
        <taxon>Alveolata</taxon>
        <taxon>Ciliophora</taxon>
        <taxon>Postciliodesmatophora</taxon>
        <taxon>Heterotrichea</taxon>
        <taxon>Heterotrichida</taxon>
        <taxon>Blepharismidae</taxon>
        <taxon>Blepharisma</taxon>
    </lineage>
</organism>
<dbReference type="AlphaFoldDB" id="A0AAU9IVG7"/>
<evidence type="ECO:0000259" key="17">
    <source>
        <dbReference type="SMART" id="SM00831"/>
    </source>
</evidence>
<dbReference type="PROSITE" id="PS00154">
    <property type="entry name" value="ATPASE_E1_E2"/>
    <property type="match status" value="1"/>
</dbReference>
<dbReference type="Gene3D" id="3.40.50.1000">
    <property type="entry name" value="HAD superfamily/HAD-like"/>
    <property type="match status" value="1"/>
</dbReference>
<dbReference type="InterPro" id="IPR044492">
    <property type="entry name" value="P_typ_ATPase_HD_dom"/>
</dbReference>
<dbReference type="GO" id="GO:0005524">
    <property type="term" value="F:ATP binding"/>
    <property type="evidence" value="ECO:0007669"/>
    <property type="project" value="UniProtKB-KW"/>
</dbReference>
<evidence type="ECO:0000256" key="1">
    <source>
        <dbReference type="ARBA" id="ARBA00004127"/>
    </source>
</evidence>
<dbReference type="Gene3D" id="2.70.150.10">
    <property type="entry name" value="Calcium-transporting ATPase, cytoplasmic transduction domain A"/>
    <property type="match status" value="1"/>
</dbReference>
<evidence type="ECO:0000256" key="2">
    <source>
        <dbReference type="ARBA" id="ARBA00012790"/>
    </source>
</evidence>
<keyword evidence="13" id="KW-0406">Ion transport</keyword>
<feature type="transmembrane region" description="Helical" evidence="16">
    <location>
        <begin position="830"/>
        <end position="850"/>
    </location>
</feature>
<dbReference type="InterPro" id="IPR023298">
    <property type="entry name" value="ATPase_P-typ_TM_dom_sf"/>
</dbReference>
<keyword evidence="9" id="KW-0067">ATP-binding</keyword>
<dbReference type="GO" id="GO:0046872">
    <property type="term" value="F:metal ion binding"/>
    <property type="evidence" value="ECO:0007669"/>
    <property type="project" value="UniProtKB-KW"/>
</dbReference>
<dbReference type="Pfam" id="PF08282">
    <property type="entry name" value="Hydrolase_3"/>
    <property type="match status" value="1"/>
</dbReference>
<evidence type="ECO:0000256" key="8">
    <source>
        <dbReference type="ARBA" id="ARBA00022837"/>
    </source>
</evidence>
<keyword evidence="5 16" id="KW-0812">Transmembrane</keyword>
<evidence type="ECO:0000256" key="4">
    <source>
        <dbReference type="ARBA" id="ARBA00022568"/>
    </source>
</evidence>
<keyword evidence="12 16" id="KW-1133">Transmembrane helix</keyword>
<dbReference type="Gene3D" id="3.40.1110.10">
    <property type="entry name" value="Calcium-transporting ATPase, cytoplasmic domain N"/>
    <property type="match status" value="1"/>
</dbReference>
<keyword evidence="7" id="KW-0547">Nucleotide-binding</keyword>
<evidence type="ECO:0000256" key="16">
    <source>
        <dbReference type="SAM" id="Phobius"/>
    </source>
</evidence>
<reference evidence="18" key="1">
    <citation type="submission" date="2021-09" db="EMBL/GenBank/DDBJ databases">
        <authorList>
            <consortium name="AG Swart"/>
            <person name="Singh M."/>
            <person name="Singh A."/>
            <person name="Seah K."/>
            <person name="Emmerich C."/>
        </authorList>
    </citation>
    <scope>NUCLEOTIDE SEQUENCE</scope>
    <source>
        <strain evidence="18">ATCC30299</strain>
    </source>
</reference>
<dbReference type="EC" id="7.2.2.10" evidence="2"/>
<dbReference type="Gene3D" id="1.20.1110.10">
    <property type="entry name" value="Calcium-transporting ATPase, transmembrane domain"/>
    <property type="match status" value="1"/>
</dbReference>
<evidence type="ECO:0000313" key="19">
    <source>
        <dbReference type="Proteomes" id="UP001162131"/>
    </source>
</evidence>
<dbReference type="PRINTS" id="PR00121">
    <property type="entry name" value="NAKATPASE"/>
</dbReference>
<evidence type="ECO:0000256" key="14">
    <source>
        <dbReference type="ARBA" id="ARBA00023136"/>
    </source>
</evidence>
<name>A0AAU9IVG7_9CILI</name>
<evidence type="ECO:0000256" key="6">
    <source>
        <dbReference type="ARBA" id="ARBA00022723"/>
    </source>
</evidence>
<keyword evidence="8" id="KW-0106">Calcium</keyword>
<comment type="subcellular location">
    <subcellularLocation>
        <location evidence="1">Endomembrane system</location>
        <topology evidence="1">Multi-pass membrane protein</topology>
    </subcellularLocation>
</comment>
<dbReference type="InterPro" id="IPR023214">
    <property type="entry name" value="HAD_sf"/>
</dbReference>
<dbReference type="SUPFAM" id="SSF56784">
    <property type="entry name" value="HAD-like"/>
    <property type="match status" value="1"/>
</dbReference>
<dbReference type="InterPro" id="IPR001757">
    <property type="entry name" value="P_typ_ATPase"/>
</dbReference>
<dbReference type="SMART" id="SM00831">
    <property type="entry name" value="Cation_ATPase_N"/>
    <property type="match status" value="1"/>
</dbReference>
<feature type="transmembrane region" description="Helical" evidence="16">
    <location>
        <begin position="936"/>
        <end position="959"/>
    </location>
</feature>
<keyword evidence="11" id="KW-1278">Translocase</keyword>
<dbReference type="Pfam" id="PF00122">
    <property type="entry name" value="E1-E2_ATPase"/>
    <property type="match status" value="1"/>
</dbReference>
<dbReference type="SUPFAM" id="SSF81660">
    <property type="entry name" value="Metal cation-transporting ATPase, ATP-binding domain N"/>
    <property type="match status" value="1"/>
</dbReference>
<comment type="caution">
    <text evidence="18">The sequence shown here is derived from an EMBL/GenBank/DDBJ whole genome shotgun (WGS) entry which is preliminary data.</text>
</comment>
<dbReference type="InterPro" id="IPR018303">
    <property type="entry name" value="ATPase_P-typ_P_site"/>
</dbReference>